<organism evidence="3 4">
    <name type="scientific">Amylolactobacillus amylophilus DSM 20533 = JCM 1125</name>
    <dbReference type="NCBI Taxonomy" id="1423721"/>
    <lineage>
        <taxon>Bacteria</taxon>
        <taxon>Bacillati</taxon>
        <taxon>Bacillota</taxon>
        <taxon>Bacilli</taxon>
        <taxon>Lactobacillales</taxon>
        <taxon>Lactobacillaceae</taxon>
        <taxon>Amylolactobacillus</taxon>
    </lineage>
</organism>
<dbReference type="AlphaFoldDB" id="A0A1L6XE71"/>
<dbReference type="SUPFAM" id="SSF52821">
    <property type="entry name" value="Rhodanese/Cell cycle control phosphatase"/>
    <property type="match status" value="1"/>
</dbReference>
<protein>
    <submittedName>
        <fullName evidence="3">Sulfurtransferase</fullName>
    </submittedName>
</protein>
<keyword evidence="1" id="KW-1133">Transmembrane helix</keyword>
<evidence type="ECO:0000313" key="3">
    <source>
        <dbReference type="EMBL" id="APT19267.1"/>
    </source>
</evidence>
<gene>
    <name evidence="3" type="ORF">LA20533_00835</name>
</gene>
<dbReference type="CDD" id="cd00158">
    <property type="entry name" value="RHOD"/>
    <property type="match status" value="1"/>
</dbReference>
<dbReference type="GO" id="GO:0016740">
    <property type="term" value="F:transferase activity"/>
    <property type="evidence" value="ECO:0007669"/>
    <property type="project" value="UniProtKB-KW"/>
</dbReference>
<dbReference type="PANTHER" id="PTHR43031">
    <property type="entry name" value="FAD-DEPENDENT OXIDOREDUCTASE"/>
    <property type="match status" value="1"/>
</dbReference>
<dbReference type="InterPro" id="IPR001763">
    <property type="entry name" value="Rhodanese-like_dom"/>
</dbReference>
<dbReference type="PROSITE" id="PS50206">
    <property type="entry name" value="RHODANESE_3"/>
    <property type="match status" value="1"/>
</dbReference>
<dbReference type="Gene3D" id="3.40.250.10">
    <property type="entry name" value="Rhodanese-like domain"/>
    <property type="match status" value="1"/>
</dbReference>
<keyword evidence="1" id="KW-0472">Membrane</keyword>
<evidence type="ECO:0000313" key="4">
    <source>
        <dbReference type="Proteomes" id="UP000185499"/>
    </source>
</evidence>
<proteinExistence type="predicted"/>
<evidence type="ECO:0000256" key="1">
    <source>
        <dbReference type="SAM" id="Phobius"/>
    </source>
</evidence>
<dbReference type="Pfam" id="PF00581">
    <property type="entry name" value="Rhodanese"/>
    <property type="match status" value="1"/>
</dbReference>
<keyword evidence="4" id="KW-1185">Reference proteome</keyword>
<accession>A0A1L6XE71</accession>
<dbReference type="EMBL" id="CP018888">
    <property type="protein sequence ID" value="APT19267.1"/>
    <property type="molecule type" value="Genomic_DNA"/>
</dbReference>
<keyword evidence="3" id="KW-0808">Transferase</keyword>
<name>A0A1L6XE71_9LACO</name>
<dbReference type="Proteomes" id="UP000185499">
    <property type="component" value="Chromosome"/>
</dbReference>
<feature type="transmembrane region" description="Helical" evidence="1">
    <location>
        <begin position="6"/>
        <end position="22"/>
    </location>
</feature>
<dbReference type="InterPro" id="IPR036873">
    <property type="entry name" value="Rhodanese-like_dom_sf"/>
</dbReference>
<reference evidence="3 4" key="1">
    <citation type="submission" date="2016-12" db="EMBL/GenBank/DDBJ databases">
        <title>The whole genome sequencing and assembly of Lactobacillus amylophilus DSM 20533T strain.</title>
        <authorList>
            <person name="Lee Y.-J."/>
            <person name="Yi H."/>
            <person name="Bahn Y.-S."/>
            <person name="Kim J.F."/>
            <person name="Lee D.-W."/>
        </authorList>
    </citation>
    <scope>NUCLEOTIDE SEQUENCE [LARGE SCALE GENOMIC DNA]</scope>
    <source>
        <strain evidence="3 4">DSM 20533</strain>
    </source>
</reference>
<dbReference type="KEGG" id="lah:LA20533_00835"/>
<keyword evidence="1" id="KW-0812">Transmembrane</keyword>
<dbReference type="InterPro" id="IPR050229">
    <property type="entry name" value="GlpE_sulfurtransferase"/>
</dbReference>
<sequence length="129" mass="14724">MWVLNSVLIVILLALFGNWLYLKIQAKRMGGALTNEEFEANMRKAQIIDVREKADFKKSHILGARNVPFSMIRSTYSEIRADLPVYIYGDSVGLSVRAVKLLRKNGYTNVSFLQNGFSKWEGKTKSSKY</sequence>
<dbReference type="SMART" id="SM00450">
    <property type="entry name" value="RHOD"/>
    <property type="match status" value="1"/>
</dbReference>
<feature type="domain" description="Rhodanese" evidence="2">
    <location>
        <begin position="41"/>
        <end position="125"/>
    </location>
</feature>
<dbReference type="PANTHER" id="PTHR43031:SF18">
    <property type="entry name" value="RHODANESE-RELATED SULFURTRANSFERASES"/>
    <property type="match status" value="1"/>
</dbReference>
<evidence type="ECO:0000259" key="2">
    <source>
        <dbReference type="PROSITE" id="PS50206"/>
    </source>
</evidence>